<evidence type="ECO:0000313" key="3">
    <source>
        <dbReference type="Proteomes" id="UP000695562"/>
    </source>
</evidence>
<keyword evidence="1" id="KW-0677">Repeat</keyword>
<dbReference type="AlphaFoldDB" id="A0A8J4Q0D8"/>
<evidence type="ECO:0000256" key="1">
    <source>
        <dbReference type="ARBA" id="ARBA00022737"/>
    </source>
</evidence>
<dbReference type="InterPro" id="IPR051251">
    <property type="entry name" value="STK_FNIP-Repeat"/>
</dbReference>
<gene>
    <name evidence="2" type="ORF">CYY_001066</name>
</gene>
<dbReference type="Proteomes" id="UP000695562">
    <property type="component" value="Unassembled WGS sequence"/>
</dbReference>
<organism evidence="2 3">
    <name type="scientific">Polysphondylium violaceum</name>
    <dbReference type="NCBI Taxonomy" id="133409"/>
    <lineage>
        <taxon>Eukaryota</taxon>
        <taxon>Amoebozoa</taxon>
        <taxon>Evosea</taxon>
        <taxon>Eumycetozoa</taxon>
        <taxon>Dictyostelia</taxon>
        <taxon>Dictyosteliales</taxon>
        <taxon>Dictyosteliaceae</taxon>
        <taxon>Polysphondylium</taxon>
    </lineage>
</organism>
<reference evidence="2" key="1">
    <citation type="submission" date="2020-01" db="EMBL/GenBank/DDBJ databases">
        <title>Development of genomics and gene disruption for Polysphondylium violaceum indicates a role for the polyketide synthase stlB in stalk morphogenesis.</title>
        <authorList>
            <person name="Narita B."/>
            <person name="Kawabe Y."/>
            <person name="Kin K."/>
            <person name="Saito T."/>
            <person name="Gibbs R."/>
            <person name="Kuspa A."/>
            <person name="Muzny D."/>
            <person name="Queller D."/>
            <person name="Richards S."/>
            <person name="Strassman J."/>
            <person name="Sucgang R."/>
            <person name="Worley K."/>
            <person name="Schaap P."/>
        </authorList>
    </citation>
    <scope>NUCLEOTIDE SEQUENCE</scope>
    <source>
        <strain evidence="2">QSvi11</strain>
    </source>
</reference>
<accession>A0A8J4Q0D8</accession>
<dbReference type="OrthoDB" id="24318at2759"/>
<dbReference type="InterPro" id="IPR008615">
    <property type="entry name" value="FNIP"/>
</dbReference>
<sequence length="545" mass="61461">MNELFNSIWRDQFLRSKIRNQRFNHRTIGVSLSYLERNSKYLALLDTKTHDIYIQFSTETELSKYLAHPLNAMFNSVRLQLKSTECLEGVKFPSSVRQFSITFLSGQLDLAMLSLCTNITDLTMCFRNVSTTYRGDLPAGLKRLDIKGVESEQHKPEIGPLPESLTSLTVSNYKLCLPESLPPSLTLLKLSWEIIEDASQKIIVPASLTDLNVQEEEMYIIKNRFTVPKGKLFSSARVKLLTEEDVEQLNQCPWVTNVTIYNNSLLKLLPSTIKSIYFFGGQDKDAGFTAGSLPPLLHRLSANQVDYPIVQGFLPSTENTLTILELPQYNHVIPSGLLPASLTKLDISSYNHPITQVGVIPSNIKYLSIKDVAKISANVLPSSIIELNIYPDKLMISNNVLPHSLLTFRAYFKRISSKILVFGQSVTLPKSIINLSLFSDSDSKSQSIKSNLIPPNVRNLELSNIIIKKGMIPPSCFYLSTNYHPIKEGLIPKNVKQLFITHYEKIDFIPPTVELLKLNNPLESYPFSDLTVKRNGVLYSSNKVK</sequence>
<comment type="caution">
    <text evidence="2">The sequence shown here is derived from an EMBL/GenBank/DDBJ whole genome shotgun (WGS) entry which is preliminary data.</text>
</comment>
<dbReference type="PANTHER" id="PTHR32134">
    <property type="entry name" value="FNIP REPEAT-CONTAINING PROTEIN"/>
    <property type="match status" value="1"/>
</dbReference>
<dbReference type="PANTHER" id="PTHR32134:SF92">
    <property type="entry name" value="FNIP REPEAT-CONTAINING PROTEIN"/>
    <property type="match status" value="1"/>
</dbReference>
<evidence type="ECO:0000313" key="2">
    <source>
        <dbReference type="EMBL" id="KAF2077603.1"/>
    </source>
</evidence>
<evidence type="ECO:0008006" key="4">
    <source>
        <dbReference type="Google" id="ProtNLM"/>
    </source>
</evidence>
<dbReference type="EMBL" id="AJWJ01000024">
    <property type="protein sequence ID" value="KAF2077603.1"/>
    <property type="molecule type" value="Genomic_DNA"/>
</dbReference>
<name>A0A8J4Q0D8_9MYCE</name>
<protein>
    <recommendedName>
        <fullName evidence="4">FNIP repeat-containing protein</fullName>
    </recommendedName>
</protein>
<dbReference type="Pfam" id="PF05725">
    <property type="entry name" value="FNIP"/>
    <property type="match status" value="1"/>
</dbReference>
<keyword evidence="3" id="KW-1185">Reference proteome</keyword>
<proteinExistence type="predicted"/>